<reference evidence="1 2" key="1">
    <citation type="journal article" date="2013" name="Genome Biol.">
        <title>The genome sequence of the most widely cultivated cacao type and its use to identify candidate genes regulating pod color.</title>
        <authorList>
            <person name="Motamayor J.C."/>
            <person name="Mockaitis K."/>
            <person name="Schmutz J."/>
            <person name="Haiminen N."/>
            <person name="Iii D.L."/>
            <person name="Cornejo O."/>
            <person name="Findley S.D."/>
            <person name="Zheng P."/>
            <person name="Utro F."/>
            <person name="Royaert S."/>
            <person name="Saski C."/>
            <person name="Jenkins J."/>
            <person name="Podicheti R."/>
            <person name="Zhao M."/>
            <person name="Scheffler B.E."/>
            <person name="Stack J.C."/>
            <person name="Feltus F.A."/>
            <person name="Mustiga G.M."/>
            <person name="Amores F."/>
            <person name="Phillips W."/>
            <person name="Marelli J.P."/>
            <person name="May G.D."/>
            <person name="Shapiro H."/>
            <person name="Ma J."/>
            <person name="Bustamante C.D."/>
            <person name="Schnell R.J."/>
            <person name="Main D."/>
            <person name="Gilbert D."/>
            <person name="Parida L."/>
            <person name="Kuhn D.N."/>
        </authorList>
    </citation>
    <scope>NUCLEOTIDE SEQUENCE [LARGE SCALE GENOMIC DNA]</scope>
    <source>
        <strain evidence="2">cv. Matina 1-6</strain>
    </source>
</reference>
<sequence>MTVVEAFEVKEVGTSHIGFTSYFHIRIFRRVWLGGLDMKYNSVKLTRKHIDACRWLLQGDSAVKAMEIGDDYLHYFIHQLSSHWQKLHVEAYTQNSETFSQKKDLFIYKSL</sequence>
<dbReference type="Proteomes" id="UP000026915">
    <property type="component" value="Chromosome 9"/>
</dbReference>
<dbReference type="AlphaFoldDB" id="A0A061GXZ1"/>
<keyword evidence="2" id="KW-1185">Reference proteome</keyword>
<gene>
    <name evidence="1" type="ORF">TCM_039384</name>
</gene>
<accession>A0A061GXZ1</accession>
<organism evidence="1 2">
    <name type="scientific">Theobroma cacao</name>
    <name type="common">Cacao</name>
    <name type="synonym">Cocoa</name>
    <dbReference type="NCBI Taxonomy" id="3641"/>
    <lineage>
        <taxon>Eukaryota</taxon>
        <taxon>Viridiplantae</taxon>
        <taxon>Streptophyta</taxon>
        <taxon>Embryophyta</taxon>
        <taxon>Tracheophyta</taxon>
        <taxon>Spermatophyta</taxon>
        <taxon>Magnoliopsida</taxon>
        <taxon>eudicotyledons</taxon>
        <taxon>Gunneridae</taxon>
        <taxon>Pentapetalae</taxon>
        <taxon>rosids</taxon>
        <taxon>malvids</taxon>
        <taxon>Malvales</taxon>
        <taxon>Malvaceae</taxon>
        <taxon>Byttnerioideae</taxon>
        <taxon>Theobroma</taxon>
    </lineage>
</organism>
<name>A0A061GXZ1_THECC</name>
<evidence type="ECO:0000313" key="1">
    <source>
        <dbReference type="EMBL" id="EOY31994.1"/>
    </source>
</evidence>
<dbReference type="InParanoid" id="A0A061GXZ1"/>
<proteinExistence type="predicted"/>
<dbReference type="EMBL" id="CM001887">
    <property type="protein sequence ID" value="EOY31994.1"/>
    <property type="molecule type" value="Genomic_DNA"/>
</dbReference>
<dbReference type="Gramene" id="EOY31994">
    <property type="protein sequence ID" value="EOY31994"/>
    <property type="gene ID" value="TCM_039384"/>
</dbReference>
<dbReference type="HOGENOM" id="CLU_2163016_0_0_1"/>
<evidence type="ECO:0000313" key="2">
    <source>
        <dbReference type="Proteomes" id="UP000026915"/>
    </source>
</evidence>
<protein>
    <submittedName>
        <fullName evidence="1">Uncharacterized protein</fullName>
    </submittedName>
</protein>